<proteinExistence type="predicted"/>
<evidence type="ECO:0000313" key="2">
    <source>
        <dbReference type="Proteomes" id="UP000187012"/>
    </source>
</evidence>
<accession>A0A1N7RI57</accession>
<evidence type="ECO:0000313" key="1">
    <source>
        <dbReference type="EMBL" id="SIT34848.1"/>
    </source>
</evidence>
<dbReference type="STRING" id="1247936.BN2475_10004"/>
<reference evidence="1 2" key="1">
    <citation type="submission" date="2016-12" db="EMBL/GenBank/DDBJ databases">
        <authorList>
            <person name="Song W.-J."/>
            <person name="Kurnit D.M."/>
        </authorList>
    </citation>
    <scope>NUCLEOTIDE SEQUENCE [LARGE SCALE GENOMIC DNA]</scope>
    <source>
        <strain evidence="1 2">STM7296</strain>
    </source>
</reference>
<dbReference type="Proteomes" id="UP000187012">
    <property type="component" value="Unassembled WGS sequence"/>
</dbReference>
<gene>
    <name evidence="1" type="ORF">BN2475_10004</name>
</gene>
<sequence length="69" mass="7732">MTKVIIRKIIKKAAAQNPLYESARAKRFKDLAIEHGARNLEAKIDQAINESDERRKRVKKAGSVTVAVS</sequence>
<dbReference type="RefSeq" id="WP_094777532.1">
    <property type="nucleotide sequence ID" value="NZ_CYGX02000001.1"/>
</dbReference>
<organism evidence="1 2">
    <name type="scientific">Paraburkholderia ribeironis</name>
    <dbReference type="NCBI Taxonomy" id="1247936"/>
    <lineage>
        <taxon>Bacteria</taxon>
        <taxon>Pseudomonadati</taxon>
        <taxon>Pseudomonadota</taxon>
        <taxon>Betaproteobacteria</taxon>
        <taxon>Burkholderiales</taxon>
        <taxon>Burkholderiaceae</taxon>
        <taxon>Paraburkholderia</taxon>
    </lineage>
</organism>
<keyword evidence="2" id="KW-1185">Reference proteome</keyword>
<dbReference type="EMBL" id="CYGX02000001">
    <property type="protein sequence ID" value="SIT34848.1"/>
    <property type="molecule type" value="Genomic_DNA"/>
</dbReference>
<name>A0A1N7RI57_9BURK</name>
<protein>
    <submittedName>
        <fullName evidence="1">Uncharacterized protein</fullName>
    </submittedName>
</protein>
<dbReference type="AlphaFoldDB" id="A0A1N7RI57"/>